<dbReference type="GO" id="GO:0009535">
    <property type="term" value="C:chloroplast thylakoid membrane"/>
    <property type="evidence" value="ECO:0007669"/>
    <property type="project" value="UniProtKB-SubCell"/>
</dbReference>
<comment type="similarity">
    <text evidence="2">Belongs to the psbW family.</text>
</comment>
<dbReference type="Pfam" id="PF07123">
    <property type="entry name" value="PsbW"/>
    <property type="match status" value="1"/>
</dbReference>
<evidence type="ECO:0000256" key="7">
    <source>
        <dbReference type="ARBA" id="ARBA00023136"/>
    </source>
</evidence>
<comment type="caution">
    <text evidence="11">The sequence shown here is derived from an EMBL/GenBank/DDBJ whole genome shotgun (WGS) entry which is preliminary data.</text>
</comment>
<keyword evidence="10" id="KW-0812">Transmembrane</keyword>
<evidence type="ECO:0000256" key="9">
    <source>
        <dbReference type="ARBA" id="ARBA00031756"/>
    </source>
</evidence>
<feature type="transmembrane region" description="Helical" evidence="10">
    <location>
        <begin position="93"/>
        <end position="113"/>
    </location>
</feature>
<dbReference type="OrthoDB" id="196134at2759"/>
<dbReference type="CDD" id="cd23696">
    <property type="entry name" value="PsbW"/>
    <property type="match status" value="1"/>
</dbReference>
<proteinExistence type="inferred from homology"/>
<sequence length="132" mass="14231">MSSYAFVSAVGLGRVRAPSAVSTRTSCRSRVATLVRCARDSDTYDTKPVAARLPKVMQSWSAGLTTVLASSLTFGPAAWATDGTGEPLGIDDSRLLVVLLGIFITILALFIGWSSKQDDQDDFVGEYDPRRR</sequence>
<dbReference type="Proteomes" id="UP000530660">
    <property type="component" value="Unassembled WGS sequence"/>
</dbReference>
<keyword evidence="7 10" id="KW-0472">Membrane</keyword>
<keyword evidence="6" id="KW-0793">Thylakoid</keyword>
<organism evidence="11 12">
    <name type="scientific">Cyanidiococcus yangmingshanensis</name>
    <dbReference type="NCBI Taxonomy" id="2690220"/>
    <lineage>
        <taxon>Eukaryota</taxon>
        <taxon>Rhodophyta</taxon>
        <taxon>Bangiophyceae</taxon>
        <taxon>Cyanidiales</taxon>
        <taxon>Cyanidiaceae</taxon>
        <taxon>Cyanidiococcus</taxon>
    </lineage>
</organism>
<dbReference type="GO" id="GO:0015979">
    <property type="term" value="P:photosynthesis"/>
    <property type="evidence" value="ECO:0007669"/>
    <property type="project" value="UniProtKB-KW"/>
</dbReference>
<keyword evidence="4" id="KW-0602">Photosynthesis</keyword>
<evidence type="ECO:0000256" key="5">
    <source>
        <dbReference type="ARBA" id="ARBA00022640"/>
    </source>
</evidence>
<evidence type="ECO:0000256" key="3">
    <source>
        <dbReference type="ARBA" id="ARBA00022528"/>
    </source>
</evidence>
<keyword evidence="10" id="KW-1133">Transmembrane helix</keyword>
<protein>
    <recommendedName>
        <fullName evidence="9">PSII 6.1 kDa protein</fullName>
    </recommendedName>
</protein>
<keyword evidence="5" id="KW-0934">Plastid</keyword>
<comment type="subcellular location">
    <subcellularLocation>
        <location evidence="1">Plastid</location>
        <location evidence="1">Chloroplast thylakoid membrane</location>
        <topology evidence="1">Single-pass membrane protein</topology>
    </subcellularLocation>
</comment>
<keyword evidence="8" id="KW-0604">Photosystem II</keyword>
<evidence type="ECO:0000256" key="2">
    <source>
        <dbReference type="ARBA" id="ARBA00010395"/>
    </source>
</evidence>
<dbReference type="AlphaFoldDB" id="A0A7J7IM13"/>
<dbReference type="InterPro" id="IPR009806">
    <property type="entry name" value="PSII_PsbW_class2"/>
</dbReference>
<accession>A0A7J7IM13</accession>
<evidence type="ECO:0000256" key="6">
    <source>
        <dbReference type="ARBA" id="ARBA00023078"/>
    </source>
</evidence>
<keyword evidence="3" id="KW-0150">Chloroplast</keyword>
<name>A0A7J7IM13_9RHOD</name>
<evidence type="ECO:0000256" key="1">
    <source>
        <dbReference type="ARBA" id="ARBA00004581"/>
    </source>
</evidence>
<reference evidence="11 12" key="1">
    <citation type="journal article" date="2020" name="J. Phycol.">
        <title>Comparative genome analysis reveals Cyanidiococcus gen. nov., a new extremophilic red algal genus sister to Cyanidioschyzon (Cyanidioschyzonaceae, Rhodophyta).</title>
        <authorList>
            <person name="Liu S.-L."/>
            <person name="Chiang Y.-R."/>
            <person name="Yoon H.S."/>
            <person name="Fu H.-Y."/>
        </authorList>
    </citation>
    <scope>NUCLEOTIDE SEQUENCE [LARGE SCALE GENOMIC DNA]</scope>
    <source>
        <strain evidence="11 12">THAL066</strain>
    </source>
</reference>
<dbReference type="EMBL" id="VWRR01000005">
    <property type="protein sequence ID" value="KAF6003739.1"/>
    <property type="molecule type" value="Genomic_DNA"/>
</dbReference>
<dbReference type="GO" id="GO:0009523">
    <property type="term" value="C:photosystem II"/>
    <property type="evidence" value="ECO:0007669"/>
    <property type="project" value="UniProtKB-KW"/>
</dbReference>
<feature type="transmembrane region" description="Helical" evidence="10">
    <location>
        <begin position="62"/>
        <end position="81"/>
    </location>
</feature>
<evidence type="ECO:0000313" key="11">
    <source>
        <dbReference type="EMBL" id="KAF6003739.1"/>
    </source>
</evidence>
<evidence type="ECO:0000313" key="12">
    <source>
        <dbReference type="Proteomes" id="UP000530660"/>
    </source>
</evidence>
<evidence type="ECO:0000256" key="8">
    <source>
        <dbReference type="ARBA" id="ARBA00023276"/>
    </source>
</evidence>
<evidence type="ECO:0000256" key="4">
    <source>
        <dbReference type="ARBA" id="ARBA00022531"/>
    </source>
</evidence>
<gene>
    <name evidence="11" type="ORF">F1559_000374</name>
</gene>
<evidence type="ECO:0000256" key="10">
    <source>
        <dbReference type="SAM" id="Phobius"/>
    </source>
</evidence>
<keyword evidence="12" id="KW-1185">Reference proteome</keyword>